<sequence>MQTFTSESLQHRIRFLIHRQHDHERQWYEGREALLTKQKGRAEKKRELDAVLRSVGAPVEEGDVSTVEEDQAELRKYDMKVYQASRQMSDALVSELKALQIPFFSIRASLVDSKDGISKEELGTLRKRMLEVLMDLCR</sequence>
<evidence type="ECO:0000313" key="2">
    <source>
        <dbReference type="Proteomes" id="UP000325780"/>
    </source>
</evidence>
<protein>
    <submittedName>
        <fullName evidence="1">Uncharacterized protein</fullName>
    </submittedName>
</protein>
<dbReference type="OrthoDB" id="5363415at2759"/>
<dbReference type="InterPro" id="IPR018858">
    <property type="entry name" value="DUF2458"/>
</dbReference>
<organism evidence="1 2">
    <name type="scientific">Aspergillus avenaceus</name>
    <dbReference type="NCBI Taxonomy" id="36643"/>
    <lineage>
        <taxon>Eukaryota</taxon>
        <taxon>Fungi</taxon>
        <taxon>Dikarya</taxon>
        <taxon>Ascomycota</taxon>
        <taxon>Pezizomycotina</taxon>
        <taxon>Eurotiomycetes</taxon>
        <taxon>Eurotiomycetidae</taxon>
        <taxon>Eurotiales</taxon>
        <taxon>Aspergillaceae</taxon>
        <taxon>Aspergillus</taxon>
        <taxon>Aspergillus subgen. Circumdati</taxon>
    </lineage>
</organism>
<accession>A0A5N6U9C8</accession>
<keyword evidence="2" id="KW-1185">Reference proteome</keyword>
<dbReference type="EMBL" id="ML742023">
    <property type="protein sequence ID" value="KAE8155223.1"/>
    <property type="molecule type" value="Genomic_DNA"/>
</dbReference>
<reference evidence="1 2" key="1">
    <citation type="submission" date="2019-04" db="EMBL/GenBank/DDBJ databases">
        <title>Friends and foes A comparative genomics study of 23 Aspergillus species from section Flavi.</title>
        <authorList>
            <consortium name="DOE Joint Genome Institute"/>
            <person name="Kjaerbolling I."/>
            <person name="Vesth T."/>
            <person name="Frisvad J.C."/>
            <person name="Nybo J.L."/>
            <person name="Theobald S."/>
            <person name="Kildgaard S."/>
            <person name="Isbrandt T."/>
            <person name="Kuo A."/>
            <person name="Sato A."/>
            <person name="Lyhne E.K."/>
            <person name="Kogle M.E."/>
            <person name="Wiebenga A."/>
            <person name="Kun R.S."/>
            <person name="Lubbers R.J."/>
            <person name="Makela M.R."/>
            <person name="Barry K."/>
            <person name="Chovatia M."/>
            <person name="Clum A."/>
            <person name="Daum C."/>
            <person name="Haridas S."/>
            <person name="He G."/>
            <person name="LaButti K."/>
            <person name="Lipzen A."/>
            <person name="Mondo S."/>
            <person name="Riley R."/>
            <person name="Salamov A."/>
            <person name="Simmons B.A."/>
            <person name="Magnuson J.K."/>
            <person name="Henrissat B."/>
            <person name="Mortensen U.H."/>
            <person name="Larsen T.O."/>
            <person name="Devries R.P."/>
            <person name="Grigoriev I.V."/>
            <person name="Machida M."/>
            <person name="Baker S.E."/>
            <person name="Andersen M.R."/>
        </authorList>
    </citation>
    <scope>NUCLEOTIDE SEQUENCE [LARGE SCALE GENOMIC DNA]</scope>
    <source>
        <strain evidence="1 2">IBT 18842</strain>
    </source>
</reference>
<evidence type="ECO:0000313" key="1">
    <source>
        <dbReference type="EMBL" id="KAE8155223.1"/>
    </source>
</evidence>
<dbReference type="AlphaFoldDB" id="A0A5N6U9C8"/>
<gene>
    <name evidence="1" type="ORF">BDV25DRAFT_146347</name>
</gene>
<proteinExistence type="predicted"/>
<name>A0A5N6U9C8_ASPAV</name>
<dbReference type="Pfam" id="PF10454">
    <property type="entry name" value="DUF2458"/>
    <property type="match status" value="1"/>
</dbReference>
<dbReference type="Proteomes" id="UP000325780">
    <property type="component" value="Unassembled WGS sequence"/>
</dbReference>